<organism evidence="2 3">
    <name type="scientific">Candidatus Giovannonibacteria bacterium RIFCSPLOWO2_12_FULL_43_26</name>
    <dbReference type="NCBI Taxonomy" id="1798363"/>
    <lineage>
        <taxon>Bacteria</taxon>
        <taxon>Candidatus Giovannoniibacteriota</taxon>
    </lineage>
</organism>
<dbReference type="GO" id="GO:0003677">
    <property type="term" value="F:DNA binding"/>
    <property type="evidence" value="ECO:0007669"/>
    <property type="project" value="InterPro"/>
</dbReference>
<dbReference type="PANTHER" id="PTHR47396:SF1">
    <property type="entry name" value="ATP-DEPENDENT HELICASE IRC3-RELATED"/>
    <property type="match status" value="1"/>
</dbReference>
<evidence type="ECO:0000259" key="1">
    <source>
        <dbReference type="PROSITE" id="PS51192"/>
    </source>
</evidence>
<dbReference type="Pfam" id="PF13588">
    <property type="entry name" value="HSDR_N_2"/>
    <property type="match status" value="1"/>
</dbReference>
<dbReference type="CDD" id="cd18032">
    <property type="entry name" value="DEXHc_RE_I_III_res"/>
    <property type="match status" value="1"/>
</dbReference>
<name>A0A1F5XX41_9BACT</name>
<reference evidence="2 3" key="1">
    <citation type="journal article" date="2016" name="Nat. Commun.">
        <title>Thousands of microbial genomes shed light on interconnected biogeochemical processes in an aquifer system.</title>
        <authorList>
            <person name="Anantharaman K."/>
            <person name="Brown C.T."/>
            <person name="Hug L.A."/>
            <person name="Sharon I."/>
            <person name="Castelle C.J."/>
            <person name="Probst A.J."/>
            <person name="Thomas B.C."/>
            <person name="Singh A."/>
            <person name="Wilkins M.J."/>
            <person name="Karaoz U."/>
            <person name="Brodie E.L."/>
            <person name="Williams K.H."/>
            <person name="Hubbard S.S."/>
            <person name="Banfield J.F."/>
        </authorList>
    </citation>
    <scope>NUCLEOTIDE SEQUENCE [LARGE SCALE GENOMIC DNA]</scope>
</reference>
<dbReference type="Proteomes" id="UP000177334">
    <property type="component" value="Unassembled WGS sequence"/>
</dbReference>
<comment type="caution">
    <text evidence="2">The sequence shown here is derived from an EMBL/GenBank/DDBJ whole genome shotgun (WGS) entry which is preliminary data.</text>
</comment>
<keyword evidence="2" id="KW-0540">Nuclease</keyword>
<dbReference type="GO" id="GO:0006304">
    <property type="term" value="P:DNA modification"/>
    <property type="evidence" value="ECO:0007669"/>
    <property type="project" value="InterPro"/>
</dbReference>
<dbReference type="Gene3D" id="3.90.1570.30">
    <property type="match status" value="1"/>
</dbReference>
<dbReference type="AlphaFoldDB" id="A0A1F5XX41"/>
<evidence type="ECO:0000313" key="2">
    <source>
        <dbReference type="EMBL" id="OGF92442.1"/>
    </source>
</evidence>
<dbReference type="GO" id="GO:0005524">
    <property type="term" value="F:ATP binding"/>
    <property type="evidence" value="ECO:0007669"/>
    <property type="project" value="InterPro"/>
</dbReference>
<dbReference type="GO" id="GO:0005829">
    <property type="term" value="C:cytosol"/>
    <property type="evidence" value="ECO:0007669"/>
    <property type="project" value="TreeGrafter"/>
</dbReference>
<dbReference type="InterPro" id="IPR014001">
    <property type="entry name" value="Helicase_ATP-bd"/>
</dbReference>
<protein>
    <submittedName>
        <fullName evidence="2">Restriction endonuclease</fullName>
    </submittedName>
</protein>
<dbReference type="InterPro" id="IPR013670">
    <property type="entry name" value="EcoEI_R_C_dom"/>
</dbReference>
<keyword evidence="2" id="KW-0378">Hydrolase</keyword>
<dbReference type="InterPro" id="IPR027417">
    <property type="entry name" value="P-loop_NTPase"/>
</dbReference>
<dbReference type="GO" id="GO:0016787">
    <property type="term" value="F:hydrolase activity"/>
    <property type="evidence" value="ECO:0007669"/>
    <property type="project" value="InterPro"/>
</dbReference>
<proteinExistence type="predicted"/>
<dbReference type="InterPro" id="IPR029464">
    <property type="entry name" value="HSDR_N"/>
</dbReference>
<sequence length="789" mass="89890">MPNFSKKELSEQDICSKFILPALTNAGWDLQRQIREQYGFTAGRIIVRGKTVFRGEKKRADFVLYHRGHLPLAIIEVKDNKHPVGAGMQQALEYAEALDIPFVYSGNGDAFLEHDRLTKIEPIESEFPLNEFPSPDALYSRYVKTKGLVAEQEKVISQDYYQEIDGKSPRYFQQVAINRATEEIVKGKNRLLLVMATGTGKTYAAFQIIWRLWKVGVKKRILFLVDRNILADQPIMNDFRHFGDKMTKIQHRQVDKAYEVYLGLYQGLTGMEEEKNIFKQFSPNFFDLVIVDECHRGVAREDASWREILDYYTSATQIGLTATPKETADISTQTYFGDPVYTYSLRQGIEDGFLAPYKVIRVTLDRDAEGYRPAAGEVDKYGNPLPDQIFGQSDFDRKVVLEERSKVVAQKITEYLKATDRMQKTIVFCVDIEHADRMRQELVNANADLVSEHPNYVVRITGDSEHGARDLDKFIDPESPYPVIATTSKLLTTGVDTQTVKLIVIDQNINSIIEFKQIIGRGTRVREDYGKMFFTIMDFRGATELFADPKFDGDPVVIYKAKEKGPIMPPEEKDGGTEIGSNEKPVVEYGPSETGEGIVRDEPKKYYPLGVEVKVINERVQYMDERGKLITESLKDYTKRNILQSYASLNDFLTAWTKTEQKEAILKELEERGVFFAELSSEVGRDLDAFDLICHVAWGKKPLTRGERVEIARKKDYFTKYEGKAREVIDALLAKYADQGITAIDDIGDLQVSPFDQLGTPYQIVNDIFGGREKYLTAVKEVQTALYAS</sequence>
<dbReference type="GO" id="GO:0004519">
    <property type="term" value="F:endonuclease activity"/>
    <property type="evidence" value="ECO:0007669"/>
    <property type="project" value="UniProtKB-KW"/>
</dbReference>
<dbReference type="Pfam" id="PF04851">
    <property type="entry name" value="ResIII"/>
    <property type="match status" value="1"/>
</dbReference>
<dbReference type="EMBL" id="MFIP01000011">
    <property type="protein sequence ID" value="OGF92442.1"/>
    <property type="molecule type" value="Genomic_DNA"/>
</dbReference>
<dbReference type="InterPro" id="IPR050742">
    <property type="entry name" value="Helicase_Restrict-Modif_Enz"/>
</dbReference>
<dbReference type="PANTHER" id="PTHR47396">
    <property type="entry name" value="TYPE I RESTRICTION ENZYME ECOKI R PROTEIN"/>
    <property type="match status" value="1"/>
</dbReference>
<dbReference type="PROSITE" id="PS51192">
    <property type="entry name" value="HELICASE_ATP_BIND_1"/>
    <property type="match status" value="1"/>
</dbReference>
<gene>
    <name evidence="2" type="ORF">A3H05_02690</name>
</gene>
<accession>A0A1F5XX41</accession>
<dbReference type="SMART" id="SM00487">
    <property type="entry name" value="DEXDc"/>
    <property type="match status" value="1"/>
</dbReference>
<dbReference type="SUPFAM" id="SSF52540">
    <property type="entry name" value="P-loop containing nucleoside triphosphate hydrolases"/>
    <property type="match status" value="1"/>
</dbReference>
<dbReference type="Pfam" id="PF08463">
    <property type="entry name" value="EcoEI_R_C"/>
    <property type="match status" value="1"/>
</dbReference>
<dbReference type="InterPro" id="IPR006935">
    <property type="entry name" value="Helicase/UvrB_N"/>
</dbReference>
<evidence type="ECO:0000313" key="3">
    <source>
        <dbReference type="Proteomes" id="UP000177334"/>
    </source>
</evidence>
<feature type="domain" description="Helicase ATP-binding" evidence="1">
    <location>
        <begin position="182"/>
        <end position="342"/>
    </location>
</feature>
<dbReference type="Gene3D" id="3.40.50.300">
    <property type="entry name" value="P-loop containing nucleotide triphosphate hydrolases"/>
    <property type="match status" value="2"/>
</dbReference>
<keyword evidence="2" id="KW-0255">Endonuclease</keyword>
<dbReference type="CDD" id="cd18799">
    <property type="entry name" value="SF2_C_EcoAI-like"/>
    <property type="match status" value="1"/>
</dbReference>
<dbReference type="NCBIfam" id="NF046051">
    <property type="entry name" value="restrict_EcoAI"/>
    <property type="match status" value="1"/>
</dbReference>